<evidence type="ECO:0000256" key="2">
    <source>
        <dbReference type="SAM" id="Phobius"/>
    </source>
</evidence>
<evidence type="ECO:0000313" key="4">
    <source>
        <dbReference type="Proteomes" id="UP000738349"/>
    </source>
</evidence>
<protein>
    <submittedName>
        <fullName evidence="3">Uncharacterized protein</fullName>
    </submittedName>
</protein>
<proteinExistence type="inferred from homology"/>
<evidence type="ECO:0000313" key="3">
    <source>
        <dbReference type="EMBL" id="KAH7121666.1"/>
    </source>
</evidence>
<comment type="caution">
    <text evidence="3">The sequence shown here is derived from an EMBL/GenBank/DDBJ whole genome shotgun (WGS) entry which is preliminary data.</text>
</comment>
<keyword evidence="4" id="KW-1185">Reference proteome</keyword>
<dbReference type="OrthoDB" id="265761at2759"/>
<gene>
    <name evidence="3" type="ORF">EDB81DRAFT_913933</name>
</gene>
<sequence>MDTWTWALGLLLIPILKNLPLIWHFRFFRALAAGMRIHRKAKPLFQPHHIFFPAVSTTRSPLTEGDFNLHKSNSTYFTDLDVSRAYLSGILLGPLFVTGLNGQRCNLIVGTVACSFRKEIKLYQAYETWTRIASWDNKWIYMVTHFVSRGTSALPPDVLALGAGKQTKNENGKFPQVSPFPTAERAVLASAVTQFVCKQGRKTVPPIHALAASGLLDHTHLGYQHGSLLPPSSSFNHGLQLDGRASEPETAIPANVEAMRRKNLPVVQLQGGWDKIHELFQHEDAILGSHNTI</sequence>
<accession>A0A9P9IIC7</accession>
<organism evidence="3 4">
    <name type="scientific">Dactylonectria macrodidyma</name>
    <dbReference type="NCBI Taxonomy" id="307937"/>
    <lineage>
        <taxon>Eukaryota</taxon>
        <taxon>Fungi</taxon>
        <taxon>Dikarya</taxon>
        <taxon>Ascomycota</taxon>
        <taxon>Pezizomycotina</taxon>
        <taxon>Sordariomycetes</taxon>
        <taxon>Hypocreomycetidae</taxon>
        <taxon>Hypocreales</taxon>
        <taxon>Nectriaceae</taxon>
        <taxon>Dactylonectria</taxon>
    </lineage>
</organism>
<dbReference type="InterPro" id="IPR051490">
    <property type="entry name" value="THEM6_lcsJ_thioesterase"/>
</dbReference>
<reference evidence="3" key="1">
    <citation type="journal article" date="2021" name="Nat. Commun.">
        <title>Genetic determinants of endophytism in the Arabidopsis root mycobiome.</title>
        <authorList>
            <person name="Mesny F."/>
            <person name="Miyauchi S."/>
            <person name="Thiergart T."/>
            <person name="Pickel B."/>
            <person name="Atanasova L."/>
            <person name="Karlsson M."/>
            <person name="Huettel B."/>
            <person name="Barry K.W."/>
            <person name="Haridas S."/>
            <person name="Chen C."/>
            <person name="Bauer D."/>
            <person name="Andreopoulos W."/>
            <person name="Pangilinan J."/>
            <person name="LaButti K."/>
            <person name="Riley R."/>
            <person name="Lipzen A."/>
            <person name="Clum A."/>
            <person name="Drula E."/>
            <person name="Henrissat B."/>
            <person name="Kohler A."/>
            <person name="Grigoriev I.V."/>
            <person name="Martin F.M."/>
            <person name="Hacquard S."/>
        </authorList>
    </citation>
    <scope>NUCLEOTIDE SEQUENCE</scope>
    <source>
        <strain evidence="3">MPI-CAGE-AT-0147</strain>
    </source>
</reference>
<keyword evidence="2" id="KW-0472">Membrane</keyword>
<evidence type="ECO:0000256" key="1">
    <source>
        <dbReference type="ARBA" id="ARBA00038476"/>
    </source>
</evidence>
<dbReference type="InterPro" id="IPR029069">
    <property type="entry name" value="HotDog_dom_sf"/>
</dbReference>
<keyword evidence="2" id="KW-1133">Transmembrane helix</keyword>
<dbReference type="PANTHER" id="PTHR12475:SF4">
    <property type="entry name" value="PROTEIN THEM6"/>
    <property type="match status" value="1"/>
</dbReference>
<dbReference type="AlphaFoldDB" id="A0A9P9IIC7"/>
<dbReference type="PANTHER" id="PTHR12475">
    <property type="match status" value="1"/>
</dbReference>
<dbReference type="Proteomes" id="UP000738349">
    <property type="component" value="Unassembled WGS sequence"/>
</dbReference>
<dbReference type="SUPFAM" id="SSF54637">
    <property type="entry name" value="Thioesterase/thiol ester dehydrase-isomerase"/>
    <property type="match status" value="1"/>
</dbReference>
<name>A0A9P9IIC7_9HYPO</name>
<keyword evidence="2" id="KW-0812">Transmembrane</keyword>
<comment type="similarity">
    <text evidence="1">Belongs to the lcsJ thioesterase family.</text>
</comment>
<dbReference type="EMBL" id="JAGMUV010000024">
    <property type="protein sequence ID" value="KAH7121666.1"/>
    <property type="molecule type" value="Genomic_DNA"/>
</dbReference>
<feature type="transmembrane region" description="Helical" evidence="2">
    <location>
        <begin position="6"/>
        <end position="28"/>
    </location>
</feature>
<dbReference type="Pfam" id="PF13279">
    <property type="entry name" value="4HBT_2"/>
    <property type="match status" value="1"/>
</dbReference>